<dbReference type="AlphaFoldDB" id="A0AAV7NJD6"/>
<comment type="cofactor">
    <cofactor evidence="2">
        <name>NAD(+)</name>
        <dbReference type="ChEBI" id="CHEBI:57540"/>
    </cofactor>
</comment>
<dbReference type="Pfam" id="PF16363">
    <property type="entry name" value="GDP_Man_Dehyd"/>
    <property type="match status" value="1"/>
</dbReference>
<feature type="domain" description="NAD(P)-binding" evidence="9">
    <location>
        <begin position="70"/>
        <end position="376"/>
    </location>
</feature>
<evidence type="ECO:0000256" key="7">
    <source>
        <dbReference type="ARBA" id="ARBA00067702"/>
    </source>
</evidence>
<name>A0AAV7NJD6_PLEWA</name>
<dbReference type="Proteomes" id="UP001066276">
    <property type="component" value="Chromosome 8"/>
</dbReference>
<proteinExistence type="inferred from homology"/>
<evidence type="ECO:0000313" key="11">
    <source>
        <dbReference type="Proteomes" id="UP001066276"/>
    </source>
</evidence>
<evidence type="ECO:0000256" key="2">
    <source>
        <dbReference type="ARBA" id="ARBA00001911"/>
    </source>
</evidence>
<gene>
    <name evidence="10" type="ORF">NDU88_004290</name>
</gene>
<evidence type="ECO:0000259" key="9">
    <source>
        <dbReference type="Pfam" id="PF16363"/>
    </source>
</evidence>
<dbReference type="GO" id="GO:0009225">
    <property type="term" value="P:nucleotide-sugar metabolic process"/>
    <property type="evidence" value="ECO:0007669"/>
    <property type="project" value="InterPro"/>
</dbReference>
<evidence type="ECO:0000313" key="10">
    <source>
        <dbReference type="EMBL" id="KAJ1116071.1"/>
    </source>
</evidence>
<dbReference type="SUPFAM" id="SSF51735">
    <property type="entry name" value="NAD(P)-binding Rossmann-fold domains"/>
    <property type="match status" value="1"/>
</dbReference>
<dbReference type="Gene3D" id="3.40.50.720">
    <property type="entry name" value="NAD(P)-binding Rossmann-like Domain"/>
    <property type="match status" value="1"/>
</dbReference>
<evidence type="ECO:0000256" key="5">
    <source>
        <dbReference type="ARBA" id="ARBA00023027"/>
    </source>
</evidence>
<comment type="catalytic activity">
    <reaction evidence="1">
        <text>dTDP-alpha-D-glucose = dTDP-4-dehydro-6-deoxy-alpha-D-glucose + H2O</text>
        <dbReference type="Rhea" id="RHEA:17221"/>
        <dbReference type="ChEBI" id="CHEBI:15377"/>
        <dbReference type="ChEBI" id="CHEBI:57477"/>
        <dbReference type="ChEBI" id="CHEBI:57649"/>
        <dbReference type="EC" id="4.2.1.46"/>
    </reaction>
</comment>
<evidence type="ECO:0000256" key="4">
    <source>
        <dbReference type="ARBA" id="ARBA00011990"/>
    </source>
</evidence>
<evidence type="ECO:0000256" key="1">
    <source>
        <dbReference type="ARBA" id="ARBA00001539"/>
    </source>
</evidence>
<comment type="similarity">
    <text evidence="3">Belongs to the NAD(P)-dependent epimerase/dehydratase family. dTDP-glucose dehydratase subfamily.</text>
</comment>
<dbReference type="FunFam" id="3.40.50.720:FF:000304">
    <property type="entry name" value="UDP-glucose 4,6-dehydratase"/>
    <property type="match status" value="1"/>
</dbReference>
<sequence length="401" mass="45439">MPACARIKVAGADQFILLLLSSVKCGMGWGWSVRPGDPGYNQHGDLRPGGKLGIERKMMSPSSSFKKHVLVTGGAGFIASHMVIAFVKQYPDHLVINLDKLDYCASLKNLEAIAEEPNYKFIQGDICDAHFMKLLFETENIDIVLHYAAQTHVDISFSHSSEFTNTNVYGTQVLVNAAYEANVQKFIYMSTDEVYGGSLDEEFDEMSPSRPTNPYASSKAAAERCVLSYWEKYKFPVVITRSCNIYGPHQFPAKVIPKFISLLHRDKKCCIHGSGLQIRNFLYATDVVEAFFAVLKDGKPGEIYNIGTDFEISVRQIAKELIRLIKKINSDSEAEEWVEFVKDRPSHDAKYPMKLEKIHQLGWRPKVAWEDGLKKTIEWYSEYFHNWNNAENGLEAFPLPQ</sequence>
<protein>
    <recommendedName>
        <fullName evidence="7">dTDP-D-glucose 4,6-dehydratase</fullName>
        <ecNumber evidence="4">4.2.1.46</ecNumber>
    </recommendedName>
</protein>
<feature type="chain" id="PRO_5043518554" description="dTDP-D-glucose 4,6-dehydratase" evidence="8">
    <location>
        <begin position="31"/>
        <end position="401"/>
    </location>
</feature>
<dbReference type="GO" id="GO:0008460">
    <property type="term" value="F:dTDP-glucose 4,6-dehydratase activity"/>
    <property type="evidence" value="ECO:0007669"/>
    <property type="project" value="UniProtKB-EC"/>
</dbReference>
<dbReference type="CDD" id="cd05246">
    <property type="entry name" value="dTDP_GD_SDR_e"/>
    <property type="match status" value="1"/>
</dbReference>
<comment type="caution">
    <text evidence="10">The sequence shown here is derived from an EMBL/GenBank/DDBJ whole genome shotgun (WGS) entry which is preliminary data.</text>
</comment>
<dbReference type="InterPro" id="IPR005888">
    <property type="entry name" value="dTDP_Gluc_deHydtase"/>
</dbReference>
<evidence type="ECO:0000256" key="6">
    <source>
        <dbReference type="ARBA" id="ARBA00023239"/>
    </source>
</evidence>
<dbReference type="InterPro" id="IPR016040">
    <property type="entry name" value="NAD(P)-bd_dom"/>
</dbReference>
<keyword evidence="5" id="KW-0520">NAD</keyword>
<reference evidence="10" key="1">
    <citation type="journal article" date="2022" name="bioRxiv">
        <title>Sequencing and chromosome-scale assembly of the giantPleurodeles waltlgenome.</title>
        <authorList>
            <person name="Brown T."/>
            <person name="Elewa A."/>
            <person name="Iarovenko S."/>
            <person name="Subramanian E."/>
            <person name="Araus A.J."/>
            <person name="Petzold A."/>
            <person name="Susuki M."/>
            <person name="Suzuki K.-i.T."/>
            <person name="Hayashi T."/>
            <person name="Toyoda A."/>
            <person name="Oliveira C."/>
            <person name="Osipova E."/>
            <person name="Leigh N.D."/>
            <person name="Simon A."/>
            <person name="Yun M.H."/>
        </authorList>
    </citation>
    <scope>NUCLEOTIDE SEQUENCE</scope>
    <source>
        <strain evidence="10">20211129_DDA</strain>
        <tissue evidence="10">Liver</tissue>
    </source>
</reference>
<keyword evidence="8" id="KW-0732">Signal</keyword>
<evidence type="ECO:0000256" key="3">
    <source>
        <dbReference type="ARBA" id="ARBA00008178"/>
    </source>
</evidence>
<dbReference type="Gene3D" id="3.90.25.10">
    <property type="entry name" value="UDP-galactose 4-epimerase, domain 1"/>
    <property type="match status" value="1"/>
</dbReference>
<dbReference type="EMBL" id="JANPWB010000012">
    <property type="protein sequence ID" value="KAJ1116071.1"/>
    <property type="molecule type" value="Genomic_DNA"/>
</dbReference>
<keyword evidence="11" id="KW-1185">Reference proteome</keyword>
<evidence type="ECO:0000256" key="8">
    <source>
        <dbReference type="SAM" id="SignalP"/>
    </source>
</evidence>
<organism evidence="10 11">
    <name type="scientific">Pleurodeles waltl</name>
    <name type="common">Iberian ribbed newt</name>
    <dbReference type="NCBI Taxonomy" id="8319"/>
    <lineage>
        <taxon>Eukaryota</taxon>
        <taxon>Metazoa</taxon>
        <taxon>Chordata</taxon>
        <taxon>Craniata</taxon>
        <taxon>Vertebrata</taxon>
        <taxon>Euteleostomi</taxon>
        <taxon>Amphibia</taxon>
        <taxon>Batrachia</taxon>
        <taxon>Caudata</taxon>
        <taxon>Salamandroidea</taxon>
        <taxon>Salamandridae</taxon>
        <taxon>Pleurodelinae</taxon>
        <taxon>Pleurodeles</taxon>
    </lineage>
</organism>
<feature type="signal peptide" evidence="8">
    <location>
        <begin position="1"/>
        <end position="30"/>
    </location>
</feature>
<accession>A0AAV7NJD6</accession>
<dbReference type="PANTHER" id="PTHR43000">
    <property type="entry name" value="DTDP-D-GLUCOSE 4,6-DEHYDRATASE-RELATED"/>
    <property type="match status" value="1"/>
</dbReference>
<dbReference type="EC" id="4.2.1.46" evidence="4"/>
<keyword evidence="6" id="KW-0456">Lyase</keyword>
<dbReference type="InterPro" id="IPR036291">
    <property type="entry name" value="NAD(P)-bd_dom_sf"/>
</dbReference>